<gene>
    <name evidence="3" type="ORF">C9I57_05840</name>
</gene>
<dbReference type="Gene3D" id="1.25.40.10">
    <property type="entry name" value="Tetratricopeptide repeat domain"/>
    <property type="match status" value="1"/>
</dbReference>
<evidence type="ECO:0000313" key="4">
    <source>
        <dbReference type="Proteomes" id="UP000240638"/>
    </source>
</evidence>
<dbReference type="AlphaFoldDB" id="A0A2T3Y0F7"/>
<keyword evidence="2" id="KW-0732">Signal</keyword>
<proteinExistence type="predicted"/>
<feature type="region of interest" description="Disordered" evidence="1">
    <location>
        <begin position="180"/>
        <end position="206"/>
    </location>
</feature>
<dbReference type="Proteomes" id="UP000240638">
    <property type="component" value="Unassembled WGS sequence"/>
</dbReference>
<dbReference type="InterPro" id="IPR011990">
    <property type="entry name" value="TPR-like_helical_dom_sf"/>
</dbReference>
<feature type="chain" id="PRO_5015624099" description="MxaK protein" evidence="2">
    <location>
        <begin position="22"/>
        <end position="206"/>
    </location>
</feature>
<dbReference type="SUPFAM" id="SSF48452">
    <property type="entry name" value="TPR-like"/>
    <property type="match status" value="1"/>
</dbReference>
<evidence type="ECO:0000256" key="1">
    <source>
        <dbReference type="SAM" id="MobiDB-lite"/>
    </source>
</evidence>
<feature type="signal peptide" evidence="2">
    <location>
        <begin position="1"/>
        <end position="21"/>
    </location>
</feature>
<dbReference type="RefSeq" id="WP_107149667.1">
    <property type="nucleotide sequence ID" value="NZ_PYUC01000002.1"/>
</dbReference>
<protein>
    <recommendedName>
        <fullName evidence="5">MxaK protein</fullName>
    </recommendedName>
</protein>
<reference evidence="3 4" key="1">
    <citation type="submission" date="2018-03" db="EMBL/GenBank/DDBJ databases">
        <title>Whole genome analyses suggest that Burkholderia sensu lato contains two further novel genera in the rhizoxinica-symbiotica group Mycetohabitans gen. nov., and Trinickia gen. nov.: implications for the evolution of diazotrophy and nodulation in the Burkholderiaceae.</title>
        <authorList>
            <person name="Estrada De Los Santos P."/>
            <person name="Palmer M."/>
            <person name="Chavez-Ramirez B."/>
            <person name="Steenkamp E.T."/>
            <person name="Hirsch A.M."/>
            <person name="Manyaka P."/>
            <person name="Maluk M."/>
            <person name="Lafos M."/>
            <person name="Crook M."/>
            <person name="Gross E."/>
            <person name="Simon M.F."/>
            <person name="Bueno Dos Reis Junior F."/>
            <person name="Poole P.S."/>
            <person name="Venter S.N."/>
            <person name="James E.K."/>
        </authorList>
    </citation>
    <scope>NUCLEOTIDE SEQUENCE [LARGE SCALE GENOMIC DNA]</scope>
    <source>
        <strain evidence="3 4">JPY-366</strain>
    </source>
</reference>
<name>A0A2T3Y0F7_9BURK</name>
<organism evidence="3 4">
    <name type="scientific">Trinickia symbiotica</name>
    <dbReference type="NCBI Taxonomy" id="863227"/>
    <lineage>
        <taxon>Bacteria</taxon>
        <taxon>Pseudomonadati</taxon>
        <taxon>Pseudomonadota</taxon>
        <taxon>Betaproteobacteria</taxon>
        <taxon>Burkholderiales</taxon>
        <taxon>Burkholderiaceae</taxon>
        <taxon>Trinickia</taxon>
    </lineage>
</organism>
<evidence type="ECO:0000256" key="2">
    <source>
        <dbReference type="SAM" id="SignalP"/>
    </source>
</evidence>
<accession>A0A2T3Y0F7</accession>
<comment type="caution">
    <text evidence="3">The sequence shown here is derived from an EMBL/GenBank/DDBJ whole genome shotgun (WGS) entry which is preliminary data.</text>
</comment>
<evidence type="ECO:0008006" key="5">
    <source>
        <dbReference type="Google" id="ProtNLM"/>
    </source>
</evidence>
<evidence type="ECO:0000313" key="3">
    <source>
        <dbReference type="EMBL" id="PTB22212.1"/>
    </source>
</evidence>
<dbReference type="EMBL" id="PYUC01000002">
    <property type="protein sequence ID" value="PTB22212.1"/>
    <property type="molecule type" value="Genomic_DNA"/>
</dbReference>
<sequence length="206" mass="21823">MRRISVHTAFAAVATVCVALAGYDAVRLGTASRIDDEVRAIANAKRPTVRNEPVVSAVSAKGPALASDTAGDPPAGDHAPRAVQLAQAIALSAAGQYAAAGRRFEALVEDGPRDAIGRAALFDLGNLYLREGAGETADAVRSLPMIEQAKARYRALLRVAPDDWDARYNLERALRLAPETQEDMDASKAVTKHGVRLRGAQSEDLP</sequence>